<dbReference type="SUPFAM" id="SSF52518">
    <property type="entry name" value="Thiamin diphosphate-binding fold (THDP-binding)"/>
    <property type="match status" value="2"/>
</dbReference>
<keyword evidence="7 16" id="KW-0479">Metal-binding</keyword>
<keyword evidence="6 18" id="KW-0808">Transferase</keyword>
<dbReference type="EMBL" id="CP157743">
    <property type="protein sequence ID" value="XBS22121.1"/>
    <property type="molecule type" value="Genomic_DNA"/>
</dbReference>
<evidence type="ECO:0000313" key="20">
    <source>
        <dbReference type="EMBL" id="XBS22121.1"/>
    </source>
</evidence>
<dbReference type="GO" id="GO:0005829">
    <property type="term" value="C:cytosol"/>
    <property type="evidence" value="ECO:0007669"/>
    <property type="project" value="TreeGrafter"/>
</dbReference>
<dbReference type="PANTHER" id="PTHR43522:SF2">
    <property type="entry name" value="TRANSKETOLASE 1-RELATED"/>
    <property type="match status" value="1"/>
</dbReference>
<feature type="domain" description="Transketolase-like pyrimidine-binding" evidence="19">
    <location>
        <begin position="361"/>
        <end position="532"/>
    </location>
</feature>
<feature type="binding site" evidence="15">
    <location>
        <position position="185"/>
    </location>
    <ligand>
        <name>thiamine diphosphate</name>
        <dbReference type="ChEBI" id="CHEBI:58937"/>
    </ligand>
</feature>
<evidence type="ECO:0000256" key="16">
    <source>
        <dbReference type="PIRSR" id="PIRSR605478-4"/>
    </source>
</evidence>
<evidence type="ECO:0000256" key="6">
    <source>
        <dbReference type="ARBA" id="ARBA00022679"/>
    </source>
</evidence>
<evidence type="ECO:0000259" key="19">
    <source>
        <dbReference type="SMART" id="SM00861"/>
    </source>
</evidence>
<evidence type="ECO:0000256" key="8">
    <source>
        <dbReference type="ARBA" id="ARBA00022837"/>
    </source>
</evidence>
<dbReference type="InterPro" id="IPR005474">
    <property type="entry name" value="Transketolase_N"/>
</dbReference>
<comment type="catalytic activity">
    <reaction evidence="11 18">
        <text>D-sedoheptulose 7-phosphate + D-glyceraldehyde 3-phosphate = aldehydo-D-ribose 5-phosphate + D-xylulose 5-phosphate</text>
        <dbReference type="Rhea" id="RHEA:10508"/>
        <dbReference type="ChEBI" id="CHEBI:57483"/>
        <dbReference type="ChEBI" id="CHEBI:57737"/>
        <dbReference type="ChEBI" id="CHEBI:58273"/>
        <dbReference type="ChEBI" id="CHEBI:59776"/>
        <dbReference type="EC" id="2.2.1.1"/>
    </reaction>
</comment>
<proteinExistence type="inferred from homology"/>
<feature type="binding site" evidence="14">
    <location>
        <position position="26"/>
    </location>
    <ligand>
        <name>substrate</name>
    </ligand>
</feature>
<feature type="binding site" evidence="14">
    <location>
        <position position="267"/>
    </location>
    <ligand>
        <name>substrate</name>
    </ligand>
</feature>
<reference evidence="20 21" key="1">
    <citation type="journal article" date="2024" name="Microbiology">
        <title>Methylomarinum rosea sp. nov., a novel halophilic methanotrophic bacterium from the hypersaline Lake Elton.</title>
        <authorList>
            <person name="Suleimanov R.Z."/>
            <person name="Oshkin I.Y."/>
            <person name="Danilova O.V."/>
            <person name="Suzina N.E."/>
            <person name="Dedysh S.N."/>
        </authorList>
    </citation>
    <scope>NUCLEOTIDE SEQUENCE [LARGE SCALE GENOMIC DNA]</scope>
    <source>
        <strain evidence="20 21">Ch1-1</strain>
    </source>
</reference>
<comment type="subunit">
    <text evidence="4 18">Homodimer.</text>
</comment>
<feature type="binding site" evidence="16">
    <location>
        <position position="155"/>
    </location>
    <ligand>
        <name>Mg(2+)</name>
        <dbReference type="ChEBI" id="CHEBI:18420"/>
    </ligand>
</feature>
<dbReference type="Gene3D" id="3.40.50.920">
    <property type="match status" value="1"/>
</dbReference>
<dbReference type="Pfam" id="PF00456">
    <property type="entry name" value="Transketolase_N"/>
    <property type="match status" value="1"/>
</dbReference>
<name>A0AAU7NZV9_9GAMM</name>
<dbReference type="FunFam" id="3.40.50.970:FF:000004">
    <property type="entry name" value="Transketolase"/>
    <property type="match status" value="1"/>
</dbReference>
<evidence type="ECO:0000256" key="4">
    <source>
        <dbReference type="ARBA" id="ARBA00011738"/>
    </source>
</evidence>
<comment type="cofactor">
    <cofactor evidence="16">
        <name>Mg(2+)</name>
        <dbReference type="ChEBI" id="CHEBI:18420"/>
    </cofactor>
    <text evidence="16">Binds 1 Mg(2+) ion per subunit. Can also utilize other divalent metal cations, such as Ca(2+), Mn(2+) and Co(2+).</text>
</comment>
<dbReference type="PANTHER" id="PTHR43522">
    <property type="entry name" value="TRANSKETOLASE"/>
    <property type="match status" value="1"/>
</dbReference>
<keyword evidence="8 18" id="KW-0106">Calcium</keyword>
<protein>
    <recommendedName>
        <fullName evidence="5 12">Transketolase</fullName>
        <ecNumber evidence="5 12">2.2.1.1</ecNumber>
    </recommendedName>
</protein>
<dbReference type="KEGG" id="mech:Q9L42_008360"/>
<evidence type="ECO:0000256" key="9">
    <source>
        <dbReference type="ARBA" id="ARBA00022842"/>
    </source>
</evidence>
<feature type="active site" description="Proton donor" evidence="13">
    <location>
        <position position="418"/>
    </location>
</feature>
<dbReference type="InterPro" id="IPR055152">
    <property type="entry name" value="Transketolase-like_C_2"/>
</dbReference>
<keyword evidence="10 15" id="KW-0786">Thiamine pyrophosphate</keyword>
<feature type="site" description="Important for catalytic activity" evidence="17">
    <location>
        <position position="26"/>
    </location>
</feature>
<dbReference type="InterPro" id="IPR009014">
    <property type="entry name" value="Transketo_C/PFOR_II"/>
</dbReference>
<dbReference type="FunFam" id="3.40.50.920:FF:000003">
    <property type="entry name" value="Transketolase"/>
    <property type="match status" value="1"/>
</dbReference>
<feature type="binding site" evidence="14">
    <location>
        <position position="391"/>
    </location>
    <ligand>
        <name>substrate</name>
    </ligand>
</feature>
<evidence type="ECO:0000313" key="21">
    <source>
        <dbReference type="Proteomes" id="UP001225378"/>
    </source>
</evidence>
<evidence type="ECO:0000256" key="3">
    <source>
        <dbReference type="ARBA" id="ARBA00007131"/>
    </source>
</evidence>
<comment type="cofactor">
    <cofactor evidence="15">
        <name>thiamine diphosphate</name>
        <dbReference type="ChEBI" id="CHEBI:58937"/>
    </cofactor>
    <text evidence="15">Binds 1 thiamine pyrophosphate per subunit. During the reaction, the substrate forms a covalent intermediate with the cofactor.</text>
</comment>
<dbReference type="GO" id="GO:0009052">
    <property type="term" value="P:pentose-phosphate shunt, non-oxidative branch"/>
    <property type="evidence" value="ECO:0007669"/>
    <property type="project" value="UniProtKB-ARBA"/>
</dbReference>
<dbReference type="Pfam" id="PF22613">
    <property type="entry name" value="Transketolase_C_1"/>
    <property type="match status" value="1"/>
</dbReference>
<dbReference type="Pfam" id="PF02779">
    <property type="entry name" value="Transket_pyr"/>
    <property type="match status" value="1"/>
</dbReference>
<keyword evidence="9 16" id="KW-0460">Magnesium</keyword>
<dbReference type="RefSeq" id="WP_305908900.1">
    <property type="nucleotide sequence ID" value="NZ_CP157743.1"/>
</dbReference>
<dbReference type="PROSITE" id="PS00801">
    <property type="entry name" value="TRANSKETOLASE_1"/>
    <property type="match status" value="1"/>
</dbReference>
<dbReference type="EC" id="2.2.1.1" evidence="5 12"/>
<evidence type="ECO:0000256" key="13">
    <source>
        <dbReference type="PIRSR" id="PIRSR605478-1"/>
    </source>
</evidence>
<dbReference type="InterPro" id="IPR029061">
    <property type="entry name" value="THDP-binding"/>
</dbReference>
<dbReference type="InterPro" id="IPR049557">
    <property type="entry name" value="Transketolase_CS"/>
</dbReference>
<dbReference type="SUPFAM" id="SSF52922">
    <property type="entry name" value="TK C-terminal domain-like"/>
    <property type="match status" value="1"/>
</dbReference>
<feature type="binding site" evidence="14">
    <location>
        <position position="527"/>
    </location>
    <ligand>
        <name>substrate</name>
    </ligand>
</feature>
<feature type="binding site" evidence="15">
    <location>
        <position position="267"/>
    </location>
    <ligand>
        <name>thiamine diphosphate</name>
        <dbReference type="ChEBI" id="CHEBI:58937"/>
    </ligand>
</feature>
<evidence type="ECO:0000256" key="14">
    <source>
        <dbReference type="PIRSR" id="PIRSR605478-2"/>
    </source>
</evidence>
<feature type="binding site" evidence="14">
    <location>
        <position position="364"/>
    </location>
    <ligand>
        <name>substrate</name>
    </ligand>
</feature>
<gene>
    <name evidence="20" type="primary">tkt</name>
    <name evidence="20" type="ORF">Q9L42_008360</name>
</gene>
<feature type="binding site" evidence="16">
    <location>
        <position position="185"/>
    </location>
    <ligand>
        <name>Mg(2+)</name>
        <dbReference type="ChEBI" id="CHEBI:18420"/>
    </ligand>
</feature>
<evidence type="ECO:0000256" key="12">
    <source>
        <dbReference type="NCBIfam" id="TIGR00232"/>
    </source>
</evidence>
<feature type="binding site" evidence="15">
    <location>
        <position position="66"/>
    </location>
    <ligand>
        <name>thiamine diphosphate</name>
        <dbReference type="ChEBI" id="CHEBI:58937"/>
    </ligand>
</feature>
<feature type="binding site" evidence="14">
    <location>
        <position position="476"/>
    </location>
    <ligand>
        <name>substrate</name>
    </ligand>
</feature>
<dbReference type="FunFam" id="3.40.50.970:FF:000003">
    <property type="entry name" value="Transketolase"/>
    <property type="match status" value="1"/>
</dbReference>
<dbReference type="GO" id="GO:0004802">
    <property type="term" value="F:transketolase activity"/>
    <property type="evidence" value="ECO:0007669"/>
    <property type="project" value="UniProtKB-UniRule"/>
</dbReference>
<evidence type="ECO:0000256" key="11">
    <source>
        <dbReference type="ARBA" id="ARBA00049473"/>
    </source>
</evidence>
<evidence type="ECO:0000256" key="15">
    <source>
        <dbReference type="PIRSR" id="PIRSR605478-3"/>
    </source>
</evidence>
<dbReference type="InterPro" id="IPR020826">
    <property type="entry name" value="Transketolase_BS"/>
</dbReference>
<feature type="binding site" evidence="15">
    <location>
        <position position="444"/>
    </location>
    <ligand>
        <name>thiamine diphosphate</name>
        <dbReference type="ChEBI" id="CHEBI:58937"/>
    </ligand>
</feature>
<comment type="function">
    <text evidence="18">Catalyzes the transfer of a two-carbon ketol group from a ketose donor to an aldose acceptor, via a covalent intermediate with the cofactor thiamine pyrophosphate.</text>
</comment>
<comment type="similarity">
    <text evidence="3 18">Belongs to the transketolase family.</text>
</comment>
<feature type="binding site" evidence="15">
    <location>
        <begin position="114"/>
        <end position="116"/>
    </location>
    <ligand>
        <name>thiamine diphosphate</name>
        <dbReference type="ChEBI" id="CHEBI:58937"/>
    </ligand>
</feature>
<dbReference type="PROSITE" id="PS00802">
    <property type="entry name" value="TRANSKETOLASE_2"/>
    <property type="match status" value="1"/>
</dbReference>
<dbReference type="InterPro" id="IPR005475">
    <property type="entry name" value="Transketolase-like_Pyr-bd"/>
</dbReference>
<feature type="site" description="Important for catalytic activity" evidence="17">
    <location>
        <position position="267"/>
    </location>
</feature>
<comment type="cofactor">
    <cofactor evidence="2">
        <name>Co(2+)</name>
        <dbReference type="ChEBI" id="CHEBI:48828"/>
    </cofactor>
</comment>
<feature type="binding site" evidence="14">
    <location>
        <position position="468"/>
    </location>
    <ligand>
        <name>substrate</name>
    </ligand>
</feature>
<dbReference type="Gene3D" id="3.40.50.970">
    <property type="match status" value="2"/>
</dbReference>
<evidence type="ECO:0000256" key="2">
    <source>
        <dbReference type="ARBA" id="ARBA00001941"/>
    </source>
</evidence>
<organism evidence="20 21">
    <name type="scientific">Methylomarinum roseum</name>
    <dbReference type="NCBI Taxonomy" id="3067653"/>
    <lineage>
        <taxon>Bacteria</taxon>
        <taxon>Pseudomonadati</taxon>
        <taxon>Pseudomonadota</taxon>
        <taxon>Gammaproteobacteria</taxon>
        <taxon>Methylococcales</taxon>
        <taxon>Methylococcaceae</taxon>
        <taxon>Methylomarinum</taxon>
    </lineage>
</organism>
<dbReference type="InterPro" id="IPR033247">
    <property type="entry name" value="Transketolase_fam"/>
</dbReference>
<dbReference type="AlphaFoldDB" id="A0AAU7NZV9"/>
<feature type="binding site" evidence="14">
    <location>
        <position position="480"/>
    </location>
    <ligand>
        <name>substrate</name>
    </ligand>
</feature>
<evidence type="ECO:0000256" key="1">
    <source>
        <dbReference type="ARBA" id="ARBA00001913"/>
    </source>
</evidence>
<dbReference type="CDD" id="cd07033">
    <property type="entry name" value="TPP_PYR_DXS_TK_like"/>
    <property type="match status" value="1"/>
</dbReference>
<dbReference type="Proteomes" id="UP001225378">
    <property type="component" value="Chromosome"/>
</dbReference>
<evidence type="ECO:0000256" key="7">
    <source>
        <dbReference type="ARBA" id="ARBA00022723"/>
    </source>
</evidence>
<feature type="binding site" evidence="15">
    <location>
        <position position="156"/>
    </location>
    <ligand>
        <name>thiamine diphosphate</name>
        <dbReference type="ChEBI" id="CHEBI:58937"/>
    </ligand>
</feature>
<accession>A0AAU7NZV9</accession>
<evidence type="ECO:0000256" key="10">
    <source>
        <dbReference type="ARBA" id="ARBA00023052"/>
    </source>
</evidence>
<comment type="cofactor">
    <cofactor evidence="1">
        <name>Ca(2+)</name>
        <dbReference type="ChEBI" id="CHEBI:29108"/>
    </cofactor>
</comment>
<sequence length="670" mass="72954">MPSRRELANAIRVLSMDAVQKANSGHPGAPMGMADIAEVLWNDYMDHNPANPKWPGRDRFVLSNGHGSMLVYSLLHLTGYDLPIEELKNFRQLHSKTPGHPEYGYAPGVETTTGPLGQGITNAVGMALAERTLAGQFNRPGHTIVDNYTYVFLGDGCLMEGISHEACSLAGSMKLGKLIAFYDDNNISIDGEVRGEHGVPGWFMDDTPKRFEAYGWHVIPVVDGHDADAVKAAIEEARSVTDKPSIICCQTTIGWGSPNKQGKEDCHGAALGEDECALVRVTIGWPHEAFEVPKEIYEGWDANDSGAKKEAEWNEAFEKYRSEYPELAAEFERRVAGDLPNDWQEKANAFIAEVNSKAENIASRKASQNTLNGFGPVLPELLGGSADLAGSNLTIWSGCKDVNAPGHDGNYVYYGVREFGMSAMMNGEALYGGFIPYGATFEMFSEYARNALRMAALMKIRNIFVYTHDSIGLGEDGPTHQPVEQTATLRMIPNMAVWRPCDAVESAVSWKSAIERVDGPSTLIFSRQGLPHIERSQDQIDAITRGGYVLRDCDGQADAIIIATGSEVDLAVKAAEQLTAKGKKIRVVSMPSTNVFDAQDQSYRDSVLPPAVTQRVSVEAGCTDGWWKYVGSNGKVVGLDHFGESAPAGELFKEFGFTVDNVVANVEAVL</sequence>
<dbReference type="CDD" id="cd02012">
    <property type="entry name" value="TPP_TK"/>
    <property type="match status" value="1"/>
</dbReference>
<dbReference type="InterPro" id="IPR005478">
    <property type="entry name" value="Transketolase_bac-like"/>
</dbReference>
<evidence type="ECO:0000256" key="17">
    <source>
        <dbReference type="PIRSR" id="PIRSR605478-5"/>
    </source>
</evidence>
<evidence type="ECO:0000256" key="5">
    <source>
        <dbReference type="ARBA" id="ARBA00013152"/>
    </source>
</evidence>
<dbReference type="SMART" id="SM00861">
    <property type="entry name" value="Transket_pyr"/>
    <property type="match status" value="1"/>
</dbReference>
<dbReference type="GO" id="GO:0046872">
    <property type="term" value="F:metal ion binding"/>
    <property type="evidence" value="ECO:0007669"/>
    <property type="project" value="UniProtKB-KW"/>
</dbReference>
<comment type="cofactor">
    <cofactor evidence="18">
        <name>Mg(2+)</name>
        <dbReference type="ChEBI" id="CHEBI:18420"/>
    </cofactor>
    <cofactor evidence="18">
        <name>Ca(2+)</name>
        <dbReference type="ChEBI" id="CHEBI:29108"/>
    </cofactor>
    <cofactor evidence="18">
        <name>Mn(2+)</name>
        <dbReference type="ChEBI" id="CHEBI:29035"/>
    </cofactor>
    <cofactor evidence="18">
        <name>Co(2+)</name>
        <dbReference type="ChEBI" id="CHEBI:48828"/>
    </cofactor>
    <text evidence="18">Binds 1 Mg(2+) ion per subunit. Can also utilize other divalent metal cations, such as Ca(2+), Mn(2+) and Co(2+).</text>
</comment>
<feature type="binding site" evidence="16">
    <location>
        <position position="187"/>
    </location>
    <ligand>
        <name>Mg(2+)</name>
        <dbReference type="ChEBI" id="CHEBI:18420"/>
    </ligand>
</feature>
<keyword evidence="21" id="KW-1185">Reference proteome</keyword>
<evidence type="ECO:0000256" key="18">
    <source>
        <dbReference type="RuleBase" id="RU004996"/>
    </source>
</evidence>
<dbReference type="NCBIfam" id="TIGR00232">
    <property type="entry name" value="tktlase_bact"/>
    <property type="match status" value="1"/>
</dbReference>